<gene>
    <name evidence="2" type="ORF">OKIOD_LOCUS12399</name>
</gene>
<name>A0ABN7SZ20_OIKDI</name>
<evidence type="ECO:0000313" key="2">
    <source>
        <dbReference type="EMBL" id="CAG5108104.1"/>
    </source>
</evidence>
<sequence>MKIIVALTLFFSFASATLKGILINKTTNHLMDHNTNRHRSSGVPSHLDQICQFWLDQATSNRAKLAAYEKCAKLVQSPKLQKPQASFRRNIYRRRMLQ</sequence>
<accession>A0ABN7SZ20</accession>
<proteinExistence type="predicted"/>
<keyword evidence="3" id="KW-1185">Reference proteome</keyword>
<evidence type="ECO:0000256" key="1">
    <source>
        <dbReference type="SAM" id="SignalP"/>
    </source>
</evidence>
<feature type="signal peptide" evidence="1">
    <location>
        <begin position="1"/>
        <end position="16"/>
    </location>
</feature>
<dbReference type="Proteomes" id="UP001158576">
    <property type="component" value="Chromosome 1"/>
</dbReference>
<reference evidence="2 3" key="1">
    <citation type="submission" date="2021-04" db="EMBL/GenBank/DDBJ databases">
        <authorList>
            <person name="Bliznina A."/>
        </authorList>
    </citation>
    <scope>NUCLEOTIDE SEQUENCE [LARGE SCALE GENOMIC DNA]</scope>
</reference>
<dbReference type="EMBL" id="OU015566">
    <property type="protein sequence ID" value="CAG5108104.1"/>
    <property type="molecule type" value="Genomic_DNA"/>
</dbReference>
<protein>
    <submittedName>
        <fullName evidence="2">Oidioi.mRNA.OKI2018_I69.chr1.g3634.t1.cds</fullName>
    </submittedName>
</protein>
<organism evidence="2 3">
    <name type="scientific">Oikopleura dioica</name>
    <name type="common">Tunicate</name>
    <dbReference type="NCBI Taxonomy" id="34765"/>
    <lineage>
        <taxon>Eukaryota</taxon>
        <taxon>Metazoa</taxon>
        <taxon>Chordata</taxon>
        <taxon>Tunicata</taxon>
        <taxon>Appendicularia</taxon>
        <taxon>Copelata</taxon>
        <taxon>Oikopleuridae</taxon>
        <taxon>Oikopleura</taxon>
    </lineage>
</organism>
<keyword evidence="1" id="KW-0732">Signal</keyword>
<evidence type="ECO:0000313" key="3">
    <source>
        <dbReference type="Proteomes" id="UP001158576"/>
    </source>
</evidence>
<feature type="chain" id="PRO_5045705215" evidence="1">
    <location>
        <begin position="17"/>
        <end position="98"/>
    </location>
</feature>